<dbReference type="SUPFAM" id="SSF53850">
    <property type="entry name" value="Periplasmic binding protein-like II"/>
    <property type="match status" value="1"/>
</dbReference>
<dbReference type="AlphaFoldDB" id="A0A2K4XAP8"/>
<dbReference type="Pfam" id="PF03466">
    <property type="entry name" value="LysR_substrate"/>
    <property type="match status" value="1"/>
</dbReference>
<dbReference type="RefSeq" id="WP_104642970.1">
    <property type="nucleotide sequence ID" value="NZ_AQGW01000023.1"/>
</dbReference>
<dbReference type="GeneID" id="93664081"/>
<dbReference type="Proteomes" id="UP000615003">
    <property type="component" value="Unassembled WGS sequence"/>
</dbReference>
<gene>
    <name evidence="7" type="ORF">PCAR9_A30579</name>
    <name evidence="6" type="ORF">PCARR_a2276</name>
</gene>
<evidence type="ECO:0000313" key="6">
    <source>
        <dbReference type="EMBL" id="MBE0383947.1"/>
    </source>
</evidence>
<dbReference type="PANTHER" id="PTHR30118">
    <property type="entry name" value="HTH-TYPE TRANSCRIPTIONAL REGULATOR LEUO-RELATED"/>
    <property type="match status" value="1"/>
</dbReference>
<dbReference type="InterPro" id="IPR005119">
    <property type="entry name" value="LysR_subst-bd"/>
</dbReference>
<name>A0A2K4XAP8_PSEVC</name>
<dbReference type="Gene3D" id="3.40.190.10">
    <property type="entry name" value="Periplasmic binding protein-like II"/>
    <property type="match status" value="2"/>
</dbReference>
<dbReference type="Gene3D" id="1.10.10.10">
    <property type="entry name" value="Winged helix-like DNA-binding domain superfamily/Winged helix DNA-binding domain"/>
    <property type="match status" value="1"/>
</dbReference>
<dbReference type="InterPro" id="IPR050389">
    <property type="entry name" value="LysR-type_TF"/>
</dbReference>
<evidence type="ECO:0000256" key="3">
    <source>
        <dbReference type="ARBA" id="ARBA00023125"/>
    </source>
</evidence>
<dbReference type="GO" id="GO:0003677">
    <property type="term" value="F:DNA binding"/>
    <property type="evidence" value="ECO:0007669"/>
    <property type="project" value="UniProtKB-KW"/>
</dbReference>
<keyword evidence="4" id="KW-0804">Transcription</keyword>
<protein>
    <submittedName>
        <fullName evidence="7">Nodulation protein NfeD</fullName>
    </submittedName>
</protein>
<evidence type="ECO:0000256" key="1">
    <source>
        <dbReference type="ARBA" id="ARBA00009437"/>
    </source>
</evidence>
<feature type="domain" description="HTH lysR-type" evidence="5">
    <location>
        <begin position="6"/>
        <end position="63"/>
    </location>
</feature>
<dbReference type="EMBL" id="AQGW01000023">
    <property type="protein sequence ID" value="MBE0383947.1"/>
    <property type="molecule type" value="Genomic_DNA"/>
</dbReference>
<accession>A0A2K4XAP8</accession>
<dbReference type="PROSITE" id="PS50931">
    <property type="entry name" value="HTH_LYSR"/>
    <property type="match status" value="1"/>
</dbReference>
<keyword evidence="3" id="KW-0238">DNA-binding</keyword>
<dbReference type="OrthoDB" id="6621790at2"/>
<dbReference type="SUPFAM" id="SSF46785">
    <property type="entry name" value="Winged helix' DNA-binding domain"/>
    <property type="match status" value="1"/>
</dbReference>
<dbReference type="InterPro" id="IPR036388">
    <property type="entry name" value="WH-like_DNA-bd_sf"/>
</dbReference>
<keyword evidence="2" id="KW-0805">Transcription regulation</keyword>
<dbReference type="PANTHER" id="PTHR30118:SF6">
    <property type="entry name" value="HTH-TYPE TRANSCRIPTIONAL REGULATOR LEUO"/>
    <property type="match status" value="1"/>
</dbReference>
<evidence type="ECO:0000256" key="4">
    <source>
        <dbReference type="ARBA" id="ARBA00023163"/>
    </source>
</evidence>
<sequence length="302" mass="33695">MRFEHLDLNLLVALDVLLEEKNITKSAKRLHLSQSATSSILGRARIFFEDDLLVQVGKTMQPTPFALELQVPITEVLTTIRGVIIGKRFNDPLKSERHFKIVASDYVIQVLFSSILTELAQQAPGMTFEFLSPFSHEANIIIKGGADLFIAPEGVMLDNYPSAILMSDELACVVDVKNELVDGDVITAEQVGSMGHVSVGFARTSHLSIETWLTETMGGSRKVDIITNDFSTMIYTLKGTQRVAILPKKFANIHAQKHDLKVVSLPYDTPLLVESMMWHPTLDNDPIHRWLREKIMNAAQGI</sequence>
<reference evidence="7 8" key="2">
    <citation type="submission" date="2017-11" db="EMBL/GenBank/DDBJ databases">
        <authorList>
            <person name="Han C.G."/>
        </authorList>
    </citation>
    <scope>NUCLEOTIDE SEQUENCE [LARGE SCALE GENOMIC DNA]</scope>
    <source>
        <strain evidence="8">ATCC 43555</strain>
        <strain evidence="7">ATCC43555</strain>
    </source>
</reference>
<dbReference type="EMBL" id="LT965928">
    <property type="protein sequence ID" value="SOU41399.1"/>
    <property type="molecule type" value="Genomic_DNA"/>
</dbReference>
<dbReference type="GO" id="GO:0003700">
    <property type="term" value="F:DNA-binding transcription factor activity"/>
    <property type="evidence" value="ECO:0007669"/>
    <property type="project" value="InterPro"/>
</dbReference>
<reference evidence="6 9" key="1">
    <citation type="submission" date="2015-06" db="EMBL/GenBank/DDBJ databases">
        <title>Genome sequence of Pseudoalteromonas carrageenovora.</title>
        <authorList>
            <person name="Xie B.-B."/>
            <person name="Rong J.-C."/>
            <person name="Qin Q.-L."/>
            <person name="Zhang Y.-Z."/>
        </authorList>
    </citation>
    <scope>NUCLEOTIDE SEQUENCE [LARGE SCALE GENOMIC DNA]</scope>
    <source>
        <strain evidence="6 9">IAM 12662</strain>
    </source>
</reference>
<evidence type="ECO:0000313" key="9">
    <source>
        <dbReference type="Proteomes" id="UP000615003"/>
    </source>
</evidence>
<dbReference type="Pfam" id="PF00126">
    <property type="entry name" value="HTH_1"/>
    <property type="match status" value="1"/>
</dbReference>
<dbReference type="InterPro" id="IPR036390">
    <property type="entry name" value="WH_DNA-bd_sf"/>
</dbReference>
<keyword evidence="9" id="KW-1185">Reference proteome</keyword>
<dbReference type="Proteomes" id="UP000238288">
    <property type="component" value="Chromosome PCAR9a"/>
</dbReference>
<proteinExistence type="inferred from homology"/>
<dbReference type="InterPro" id="IPR000847">
    <property type="entry name" value="LysR_HTH_N"/>
</dbReference>
<evidence type="ECO:0000256" key="2">
    <source>
        <dbReference type="ARBA" id="ARBA00023015"/>
    </source>
</evidence>
<evidence type="ECO:0000313" key="7">
    <source>
        <dbReference type="EMBL" id="SOU41399.1"/>
    </source>
</evidence>
<comment type="similarity">
    <text evidence="1">Belongs to the LysR transcriptional regulatory family.</text>
</comment>
<evidence type="ECO:0000259" key="5">
    <source>
        <dbReference type="PROSITE" id="PS50931"/>
    </source>
</evidence>
<organism evidence="7 8">
    <name type="scientific">Pseudoalteromonas carrageenovora IAM 12662</name>
    <dbReference type="NCBI Taxonomy" id="1314868"/>
    <lineage>
        <taxon>Bacteria</taxon>
        <taxon>Pseudomonadati</taxon>
        <taxon>Pseudomonadota</taxon>
        <taxon>Gammaproteobacteria</taxon>
        <taxon>Alteromonadales</taxon>
        <taxon>Pseudoalteromonadaceae</taxon>
        <taxon>Pseudoalteromonas</taxon>
    </lineage>
</organism>
<evidence type="ECO:0000313" key="8">
    <source>
        <dbReference type="Proteomes" id="UP000238288"/>
    </source>
</evidence>